<name>A0A8R7VDR0_TRIUA</name>
<dbReference type="Gramene" id="TuG1812S0002325100.01.T01">
    <property type="protein sequence ID" value="TuG1812S0002325100.01.T01"/>
    <property type="gene ID" value="TuG1812S0002325100.01"/>
</dbReference>
<organism evidence="1 2">
    <name type="scientific">Triticum urartu</name>
    <name type="common">Red wild einkorn</name>
    <name type="synonym">Crithodium urartu</name>
    <dbReference type="NCBI Taxonomy" id="4572"/>
    <lineage>
        <taxon>Eukaryota</taxon>
        <taxon>Viridiplantae</taxon>
        <taxon>Streptophyta</taxon>
        <taxon>Embryophyta</taxon>
        <taxon>Tracheophyta</taxon>
        <taxon>Spermatophyta</taxon>
        <taxon>Magnoliopsida</taxon>
        <taxon>Liliopsida</taxon>
        <taxon>Poales</taxon>
        <taxon>Poaceae</taxon>
        <taxon>BOP clade</taxon>
        <taxon>Pooideae</taxon>
        <taxon>Triticodae</taxon>
        <taxon>Triticeae</taxon>
        <taxon>Triticinae</taxon>
        <taxon>Triticum</taxon>
    </lineage>
</organism>
<reference evidence="1" key="2">
    <citation type="submission" date="2022-06" db="UniProtKB">
        <authorList>
            <consortium name="EnsemblPlants"/>
        </authorList>
    </citation>
    <scope>IDENTIFICATION</scope>
</reference>
<protein>
    <submittedName>
        <fullName evidence="1">Uncharacterized protein</fullName>
    </submittedName>
</protein>
<evidence type="ECO:0000313" key="2">
    <source>
        <dbReference type="Proteomes" id="UP000015106"/>
    </source>
</evidence>
<dbReference type="AlphaFoldDB" id="A0A8R7VDR0"/>
<dbReference type="EnsemblPlants" id="TuG1812S0002325100.01.T01">
    <property type="protein sequence ID" value="TuG1812S0002325100.01.T01"/>
    <property type="gene ID" value="TuG1812S0002325100.01"/>
</dbReference>
<evidence type="ECO:0000313" key="1">
    <source>
        <dbReference type="EnsemblPlants" id="TuG1812S0002325100.01.T01"/>
    </source>
</evidence>
<dbReference type="Proteomes" id="UP000015106">
    <property type="component" value="Unassembled WGS sequence"/>
</dbReference>
<keyword evidence="2" id="KW-1185">Reference proteome</keyword>
<sequence>AAGAASAAAAAGVASASQKAVFFPVLETVWKTSSGLTLPFTVTFCCSMSMSKLSTPSILVSTLLTAPEQPPQDIATLRTTVCRPWLAVAAGVKRRRSGPRRSMSSEGEFDDACTCSGFNDCGWGPA</sequence>
<reference evidence="2" key="1">
    <citation type="journal article" date="2013" name="Nature">
        <title>Draft genome of the wheat A-genome progenitor Triticum urartu.</title>
        <authorList>
            <person name="Ling H.Q."/>
            <person name="Zhao S."/>
            <person name="Liu D."/>
            <person name="Wang J."/>
            <person name="Sun H."/>
            <person name="Zhang C."/>
            <person name="Fan H."/>
            <person name="Li D."/>
            <person name="Dong L."/>
            <person name="Tao Y."/>
            <person name="Gao C."/>
            <person name="Wu H."/>
            <person name="Li Y."/>
            <person name="Cui Y."/>
            <person name="Guo X."/>
            <person name="Zheng S."/>
            <person name="Wang B."/>
            <person name="Yu K."/>
            <person name="Liang Q."/>
            <person name="Yang W."/>
            <person name="Lou X."/>
            <person name="Chen J."/>
            <person name="Feng M."/>
            <person name="Jian J."/>
            <person name="Zhang X."/>
            <person name="Luo G."/>
            <person name="Jiang Y."/>
            <person name="Liu J."/>
            <person name="Wang Z."/>
            <person name="Sha Y."/>
            <person name="Zhang B."/>
            <person name="Wu H."/>
            <person name="Tang D."/>
            <person name="Shen Q."/>
            <person name="Xue P."/>
            <person name="Zou S."/>
            <person name="Wang X."/>
            <person name="Liu X."/>
            <person name="Wang F."/>
            <person name="Yang Y."/>
            <person name="An X."/>
            <person name="Dong Z."/>
            <person name="Zhang K."/>
            <person name="Zhang X."/>
            <person name="Luo M.C."/>
            <person name="Dvorak J."/>
            <person name="Tong Y."/>
            <person name="Wang J."/>
            <person name="Yang H."/>
            <person name="Li Z."/>
            <person name="Wang D."/>
            <person name="Zhang A."/>
            <person name="Wang J."/>
        </authorList>
    </citation>
    <scope>NUCLEOTIDE SEQUENCE</scope>
    <source>
        <strain evidence="2">cv. G1812</strain>
    </source>
</reference>
<accession>A0A8R7VDR0</accession>
<proteinExistence type="predicted"/>